<reference evidence="2 3" key="1">
    <citation type="submission" date="2023-02" db="EMBL/GenBank/DDBJ databases">
        <title>LHISI_Scaffold_Assembly.</title>
        <authorList>
            <person name="Stuart O.P."/>
            <person name="Cleave R."/>
            <person name="Magrath M.J.L."/>
            <person name="Mikheyev A.S."/>
        </authorList>
    </citation>
    <scope>NUCLEOTIDE SEQUENCE [LARGE SCALE GENOMIC DNA]</scope>
    <source>
        <strain evidence="2">Daus_M_001</strain>
        <tissue evidence="2">Leg muscle</tissue>
    </source>
</reference>
<sequence length="560" mass="62123">MRVIEVNTKRCRNEGAGKREIPPRKPAYQWHHLARFPLAKVRESVHNHDCVEIPRCDKLLSDKSLSPEHQASAPCHLLSHPGRRQQFAVADTQPPGATLLDKPRAVPLVPSDPTASAAVAGQHGRRASFKKRRRHTCLNFKNCNNIINTLLNNISPFWGHGGVVVRMLASHLGESVGSLPDFCTWKSYRKRALVGGFSRGSSVPPPPLQSGAAPYSPHFTLISSQDLDVKSRPNLFTPHLLSTLNSYHCQTCVAASKKVTVVVVWVSHCFGASVNPPADDKREQGREGERPSRSYGNRFAQFPNKTLGLPAFHQGDPCSIPGRVTPNPRMWESCRTMPLVGGSPRGPPASQPHPQFRRCSILTSIAIIGSQDLDVKSRPNLFTHSTTELTVRCPYVRPARVFARSDVNSTHSRPPQGQLRSESRLPPDVTWRVHARQFLPAVWRAARRCSAGGRLPGTLRFGEHPRLQEAWWEEIVVYWRRPLNLPHRVVRATRALGPTAGLCFLARQSLRLSLTARDRVKTWVLRHSAGSAVVGRLFPRVPSSAVLCSVQHAARAAVRG</sequence>
<dbReference type="EMBL" id="JARBHB010000006">
    <property type="protein sequence ID" value="KAJ8880621.1"/>
    <property type="molecule type" value="Genomic_DNA"/>
</dbReference>
<name>A0ABQ9H8I8_9NEOP</name>
<protein>
    <submittedName>
        <fullName evidence="2">Uncharacterized protein</fullName>
    </submittedName>
</protein>
<organism evidence="2 3">
    <name type="scientific">Dryococelus australis</name>
    <dbReference type="NCBI Taxonomy" id="614101"/>
    <lineage>
        <taxon>Eukaryota</taxon>
        <taxon>Metazoa</taxon>
        <taxon>Ecdysozoa</taxon>
        <taxon>Arthropoda</taxon>
        <taxon>Hexapoda</taxon>
        <taxon>Insecta</taxon>
        <taxon>Pterygota</taxon>
        <taxon>Neoptera</taxon>
        <taxon>Polyneoptera</taxon>
        <taxon>Phasmatodea</taxon>
        <taxon>Verophasmatodea</taxon>
        <taxon>Anareolatae</taxon>
        <taxon>Phasmatidae</taxon>
        <taxon>Eurycanthinae</taxon>
        <taxon>Dryococelus</taxon>
    </lineage>
</organism>
<keyword evidence="3" id="KW-1185">Reference proteome</keyword>
<gene>
    <name evidence="2" type="ORF">PR048_017091</name>
</gene>
<evidence type="ECO:0000313" key="3">
    <source>
        <dbReference type="Proteomes" id="UP001159363"/>
    </source>
</evidence>
<accession>A0ABQ9H8I8</accession>
<dbReference type="Proteomes" id="UP001159363">
    <property type="component" value="Chromosome 5"/>
</dbReference>
<feature type="region of interest" description="Disordered" evidence="1">
    <location>
        <begin position="276"/>
        <end position="298"/>
    </location>
</feature>
<evidence type="ECO:0000256" key="1">
    <source>
        <dbReference type="SAM" id="MobiDB-lite"/>
    </source>
</evidence>
<comment type="caution">
    <text evidence="2">The sequence shown here is derived from an EMBL/GenBank/DDBJ whole genome shotgun (WGS) entry which is preliminary data.</text>
</comment>
<feature type="compositionally biased region" description="Basic and acidic residues" evidence="1">
    <location>
        <begin position="278"/>
        <end position="292"/>
    </location>
</feature>
<evidence type="ECO:0000313" key="2">
    <source>
        <dbReference type="EMBL" id="KAJ8880621.1"/>
    </source>
</evidence>
<proteinExistence type="predicted"/>